<feature type="transmembrane region" description="Helical" evidence="4">
    <location>
        <begin position="147"/>
        <end position="169"/>
    </location>
</feature>
<proteinExistence type="predicted"/>
<organism evidence="6 7">
    <name type="scientific">Cottoperca gobio</name>
    <name type="common">Frogmouth</name>
    <name type="synonym">Aphritis gobio</name>
    <dbReference type="NCBI Taxonomy" id="56716"/>
    <lineage>
        <taxon>Eukaryota</taxon>
        <taxon>Metazoa</taxon>
        <taxon>Chordata</taxon>
        <taxon>Craniata</taxon>
        <taxon>Vertebrata</taxon>
        <taxon>Euteleostomi</taxon>
        <taxon>Actinopterygii</taxon>
        <taxon>Neopterygii</taxon>
        <taxon>Teleostei</taxon>
        <taxon>Neoteleostei</taxon>
        <taxon>Acanthomorphata</taxon>
        <taxon>Eupercaria</taxon>
        <taxon>Perciformes</taxon>
        <taxon>Notothenioidei</taxon>
        <taxon>Bovichtidae</taxon>
        <taxon>Cottoperca</taxon>
    </lineage>
</organism>
<dbReference type="InterPro" id="IPR050488">
    <property type="entry name" value="Ig_Fc_receptor"/>
</dbReference>
<evidence type="ECO:0000256" key="4">
    <source>
        <dbReference type="SAM" id="Phobius"/>
    </source>
</evidence>
<dbReference type="InParanoid" id="A0A6J2RL32"/>
<dbReference type="GO" id="GO:0007166">
    <property type="term" value="P:cell surface receptor signaling pathway"/>
    <property type="evidence" value="ECO:0007669"/>
    <property type="project" value="TreeGrafter"/>
</dbReference>
<dbReference type="PROSITE" id="PS50835">
    <property type="entry name" value="IG_LIKE"/>
    <property type="match status" value="1"/>
</dbReference>
<dbReference type="Gene3D" id="2.60.40.10">
    <property type="entry name" value="Immunoglobulins"/>
    <property type="match status" value="1"/>
</dbReference>
<dbReference type="InterPro" id="IPR007110">
    <property type="entry name" value="Ig-like_dom"/>
</dbReference>
<keyword evidence="1" id="KW-0732">Signal</keyword>
<dbReference type="OrthoDB" id="6151406at2759"/>
<dbReference type="SMART" id="SM00409">
    <property type="entry name" value="IG"/>
    <property type="match status" value="1"/>
</dbReference>
<evidence type="ECO:0000256" key="3">
    <source>
        <dbReference type="SAM" id="MobiDB-lite"/>
    </source>
</evidence>
<dbReference type="GeneID" id="115023816"/>
<dbReference type="SUPFAM" id="SSF48726">
    <property type="entry name" value="Immunoglobulin"/>
    <property type="match status" value="1"/>
</dbReference>
<feature type="domain" description="Ig-like" evidence="5">
    <location>
        <begin position="66"/>
        <end position="134"/>
    </location>
</feature>
<dbReference type="KEGG" id="cgob:115023816"/>
<dbReference type="GO" id="GO:0009897">
    <property type="term" value="C:external side of plasma membrane"/>
    <property type="evidence" value="ECO:0007669"/>
    <property type="project" value="TreeGrafter"/>
</dbReference>
<dbReference type="Pfam" id="PF13927">
    <property type="entry name" value="Ig_3"/>
    <property type="match status" value="1"/>
</dbReference>
<dbReference type="InterPro" id="IPR003598">
    <property type="entry name" value="Ig_sub2"/>
</dbReference>
<dbReference type="Proteomes" id="UP000504630">
    <property type="component" value="Chromosome 18"/>
</dbReference>
<keyword evidence="4" id="KW-0812">Transmembrane</keyword>
<dbReference type="GO" id="GO:0004888">
    <property type="term" value="F:transmembrane signaling receptor activity"/>
    <property type="evidence" value="ECO:0007669"/>
    <property type="project" value="TreeGrafter"/>
</dbReference>
<dbReference type="SMART" id="SM00408">
    <property type="entry name" value="IGc2"/>
    <property type="match status" value="1"/>
</dbReference>
<reference evidence="7" key="1">
    <citation type="submission" date="2025-08" db="UniProtKB">
        <authorList>
            <consortium name="RefSeq"/>
        </authorList>
    </citation>
    <scope>IDENTIFICATION</scope>
</reference>
<evidence type="ECO:0000313" key="6">
    <source>
        <dbReference type="Proteomes" id="UP000504630"/>
    </source>
</evidence>
<sequence length="212" mass="22499">MKRIDGFVRPCAATWSSSTGPCEVKELIAAADSGLYWCELGGQTSSTVNITVTGGAVILQSPVFPVMEGDAVTLSCREKKTSNLTADFYKDGSFMEKSSTGNLTLQSVSRSDEGLYSCSISGVAASPQSRLTVRAAQSPPLSPPPQLSLLLGIGVSVFCVALVLLVGLLRCRRRQTDPPTHPPPSQSLSSLHTGDDENLSMMVYQTVNLRTA</sequence>
<dbReference type="AlphaFoldDB" id="A0A6J2RL32"/>
<name>A0A6J2RL32_COTGO</name>
<accession>A0A6J2RL32</accession>
<keyword evidence="6" id="KW-1185">Reference proteome</keyword>
<dbReference type="PANTHER" id="PTHR11481:SF64">
    <property type="entry name" value="FC RECEPTOR-LIKE PROTEIN 4"/>
    <property type="match status" value="1"/>
</dbReference>
<protein>
    <submittedName>
        <fullName evidence="7">Sialoadhesin-like</fullName>
    </submittedName>
</protein>
<dbReference type="PANTHER" id="PTHR11481">
    <property type="entry name" value="IMMUNOGLOBULIN FC RECEPTOR"/>
    <property type="match status" value="1"/>
</dbReference>
<feature type="region of interest" description="Disordered" evidence="3">
    <location>
        <begin position="175"/>
        <end position="194"/>
    </location>
</feature>
<evidence type="ECO:0000256" key="1">
    <source>
        <dbReference type="ARBA" id="ARBA00022729"/>
    </source>
</evidence>
<keyword evidence="2" id="KW-1015">Disulfide bond</keyword>
<evidence type="ECO:0000313" key="7">
    <source>
        <dbReference type="RefSeq" id="XP_029310936.1"/>
    </source>
</evidence>
<gene>
    <name evidence="7" type="primary">LOC115023816</name>
</gene>
<dbReference type="GO" id="GO:0006955">
    <property type="term" value="P:immune response"/>
    <property type="evidence" value="ECO:0007669"/>
    <property type="project" value="TreeGrafter"/>
</dbReference>
<dbReference type="InterPro" id="IPR036179">
    <property type="entry name" value="Ig-like_dom_sf"/>
</dbReference>
<dbReference type="InterPro" id="IPR003599">
    <property type="entry name" value="Ig_sub"/>
</dbReference>
<dbReference type="InterPro" id="IPR013783">
    <property type="entry name" value="Ig-like_fold"/>
</dbReference>
<keyword evidence="4" id="KW-0472">Membrane</keyword>
<evidence type="ECO:0000256" key="2">
    <source>
        <dbReference type="ARBA" id="ARBA00023157"/>
    </source>
</evidence>
<evidence type="ECO:0000259" key="5">
    <source>
        <dbReference type="PROSITE" id="PS50835"/>
    </source>
</evidence>
<dbReference type="RefSeq" id="XP_029310936.1">
    <property type="nucleotide sequence ID" value="XM_029455076.1"/>
</dbReference>
<keyword evidence="4" id="KW-1133">Transmembrane helix</keyword>